<keyword evidence="3" id="KW-0539">Nucleus</keyword>
<sequence>MQRRSTARTTERRRYTVDAFAGVPELAHVVSEDDEEDAPIHRHEDSAASEGSDESEDLAGLDDFDDESRVQPQTPHPKTKRASRPKSTLTRVNAGKDTAEVAAAKRVWARDLTLPSRHEDADGYGGFHHSFIDNNDAQHDEARRAWERYADSGCAKVFEDYQALNVLGSKQSAEHIVESQACDFVMGPAAEQKLFHLHTQQSLSLERPWSRTGVPHAETNNDSTSDERSGFMVNLGGRVQCLEWVSAQRGSSQYLTALVAPIIGHEVADPDAGDNSSNIQIWCLEADVQGRVDNTMPPRLAVVLRYPWAGVRMMQWCSTHRRPSEIDIPNLLAIIAEDGVLRVCGVPLDLIVDDTEYKLLEKSLELRVANCLCTCIAWLSPTRITAGYSDGRVRIWDLSQVQTGEMTPIKTIRAHNSYITSIVAKSSDVLTQMVVVALSGKITHISYAETATRTTGTVSQINHMTMPILIYHEFLQRVISYDDDGAVYTYTLPGSGRPKIVAKANGLITSMASSPCHPCILIGTADGKVISANPLQADVRSKQGTWQQKWFTHEWRAASHNDVRNNTNSACTENPSGKALSRILEGYKAECVDSVAPTPFRMVEGKTAITALAWNPNIHVGGWAAAGMGGGLVRIEDIAV</sequence>
<name>A0AAN7TPP0_9PEZI</name>
<dbReference type="Proteomes" id="UP001310890">
    <property type="component" value="Unassembled WGS sequence"/>
</dbReference>
<dbReference type="EMBL" id="JAVRRL010000003">
    <property type="protein sequence ID" value="KAK5118077.1"/>
    <property type="molecule type" value="Genomic_DNA"/>
</dbReference>
<keyword evidence="2" id="KW-0804">Transcription</keyword>
<proteinExistence type="predicted"/>
<evidence type="ECO:0000256" key="3">
    <source>
        <dbReference type="ARBA" id="ARBA00023242"/>
    </source>
</evidence>
<comment type="subcellular location">
    <subcellularLocation>
        <location evidence="1">Nucleus</location>
    </subcellularLocation>
</comment>
<evidence type="ECO:0000256" key="4">
    <source>
        <dbReference type="SAM" id="MobiDB-lite"/>
    </source>
</evidence>
<gene>
    <name evidence="5" type="ORF">LTR62_004123</name>
</gene>
<dbReference type="Gene3D" id="2.130.10.10">
    <property type="entry name" value="YVTN repeat-like/Quinoprotein amine dehydrogenase"/>
    <property type="match status" value="1"/>
</dbReference>
<dbReference type="GO" id="GO:0006383">
    <property type="term" value="P:transcription by RNA polymerase III"/>
    <property type="evidence" value="ECO:0007669"/>
    <property type="project" value="TreeGrafter"/>
</dbReference>
<dbReference type="InterPro" id="IPR001680">
    <property type="entry name" value="WD40_rpt"/>
</dbReference>
<reference evidence="5" key="1">
    <citation type="submission" date="2023-08" db="EMBL/GenBank/DDBJ databases">
        <title>Black Yeasts Isolated from many extreme environments.</title>
        <authorList>
            <person name="Coleine C."/>
            <person name="Stajich J.E."/>
            <person name="Selbmann L."/>
        </authorList>
    </citation>
    <scope>NUCLEOTIDE SEQUENCE</scope>
    <source>
        <strain evidence="5">CCFEE 5401</strain>
    </source>
</reference>
<evidence type="ECO:0000313" key="5">
    <source>
        <dbReference type="EMBL" id="KAK5118077.1"/>
    </source>
</evidence>
<dbReference type="AlphaFoldDB" id="A0AAN7TPP0"/>
<comment type="caution">
    <text evidence="5">The sequence shown here is derived from an EMBL/GenBank/DDBJ whole genome shotgun (WGS) entry which is preliminary data.</text>
</comment>
<evidence type="ECO:0000256" key="2">
    <source>
        <dbReference type="ARBA" id="ARBA00023163"/>
    </source>
</evidence>
<evidence type="ECO:0000256" key="1">
    <source>
        <dbReference type="ARBA" id="ARBA00004123"/>
    </source>
</evidence>
<protein>
    <submittedName>
        <fullName evidence="5">Uncharacterized protein</fullName>
    </submittedName>
</protein>
<accession>A0AAN7TPP0</accession>
<organism evidence="5 6">
    <name type="scientific">Meristemomyces frigidus</name>
    <dbReference type="NCBI Taxonomy" id="1508187"/>
    <lineage>
        <taxon>Eukaryota</taxon>
        <taxon>Fungi</taxon>
        <taxon>Dikarya</taxon>
        <taxon>Ascomycota</taxon>
        <taxon>Pezizomycotina</taxon>
        <taxon>Dothideomycetes</taxon>
        <taxon>Dothideomycetidae</taxon>
        <taxon>Mycosphaerellales</taxon>
        <taxon>Teratosphaeriaceae</taxon>
        <taxon>Meristemomyces</taxon>
    </lineage>
</organism>
<dbReference type="PANTHER" id="PTHR15052">
    <property type="entry name" value="RNA POLYMERASE III TRANSCRIPTION INITIATION FACTOR COMPLEX SUBUNIT"/>
    <property type="match status" value="1"/>
</dbReference>
<dbReference type="InterPro" id="IPR015943">
    <property type="entry name" value="WD40/YVTN_repeat-like_dom_sf"/>
</dbReference>
<dbReference type="InterPro" id="IPR052416">
    <property type="entry name" value="GTF3C_component"/>
</dbReference>
<dbReference type="GO" id="GO:0000127">
    <property type="term" value="C:transcription factor TFIIIC complex"/>
    <property type="evidence" value="ECO:0007669"/>
    <property type="project" value="TreeGrafter"/>
</dbReference>
<feature type="region of interest" description="Disordered" evidence="4">
    <location>
        <begin position="20"/>
        <end position="96"/>
    </location>
</feature>
<dbReference type="InterPro" id="IPR036322">
    <property type="entry name" value="WD40_repeat_dom_sf"/>
</dbReference>
<dbReference type="SMART" id="SM00320">
    <property type="entry name" value="WD40"/>
    <property type="match status" value="3"/>
</dbReference>
<dbReference type="SUPFAM" id="SSF50978">
    <property type="entry name" value="WD40 repeat-like"/>
    <property type="match status" value="1"/>
</dbReference>
<dbReference type="GO" id="GO:0005634">
    <property type="term" value="C:nucleus"/>
    <property type="evidence" value="ECO:0007669"/>
    <property type="project" value="UniProtKB-SubCell"/>
</dbReference>
<feature type="compositionally biased region" description="Acidic residues" evidence="4">
    <location>
        <begin position="51"/>
        <end position="66"/>
    </location>
</feature>
<dbReference type="PANTHER" id="PTHR15052:SF2">
    <property type="entry name" value="GENERAL TRANSCRIPTION FACTOR 3C POLYPEPTIDE 2"/>
    <property type="match status" value="1"/>
</dbReference>
<evidence type="ECO:0000313" key="6">
    <source>
        <dbReference type="Proteomes" id="UP001310890"/>
    </source>
</evidence>